<feature type="transmembrane region" description="Helical" evidence="2">
    <location>
        <begin position="325"/>
        <end position="347"/>
    </location>
</feature>
<keyword evidence="2" id="KW-0812">Transmembrane</keyword>
<feature type="transmembrane region" description="Helical" evidence="2">
    <location>
        <begin position="96"/>
        <end position="116"/>
    </location>
</feature>
<dbReference type="EMBL" id="JBHSRD010000008">
    <property type="protein sequence ID" value="MFC6009220.1"/>
    <property type="molecule type" value="Genomic_DNA"/>
</dbReference>
<keyword evidence="4" id="KW-1185">Reference proteome</keyword>
<feature type="transmembrane region" description="Helical" evidence="2">
    <location>
        <begin position="354"/>
        <end position="371"/>
    </location>
</feature>
<evidence type="ECO:0000256" key="1">
    <source>
        <dbReference type="SAM" id="MobiDB-lite"/>
    </source>
</evidence>
<feature type="transmembrane region" description="Helical" evidence="2">
    <location>
        <begin position="66"/>
        <end position="84"/>
    </location>
</feature>
<accession>A0ABW1JJR9</accession>
<feature type="compositionally biased region" description="Basic residues" evidence="1">
    <location>
        <begin position="1"/>
        <end position="12"/>
    </location>
</feature>
<organism evidence="3 4">
    <name type="scientific">Angustibacter luteus</name>
    <dbReference type="NCBI Taxonomy" id="658456"/>
    <lineage>
        <taxon>Bacteria</taxon>
        <taxon>Bacillati</taxon>
        <taxon>Actinomycetota</taxon>
        <taxon>Actinomycetes</taxon>
        <taxon>Kineosporiales</taxon>
        <taxon>Kineosporiaceae</taxon>
    </lineage>
</organism>
<dbReference type="Pfam" id="PF06772">
    <property type="entry name" value="LtrA"/>
    <property type="match status" value="1"/>
</dbReference>
<gene>
    <name evidence="3" type="ORF">ACFQDO_18975</name>
</gene>
<evidence type="ECO:0000256" key="2">
    <source>
        <dbReference type="SAM" id="Phobius"/>
    </source>
</evidence>
<feature type="transmembrane region" description="Helical" evidence="2">
    <location>
        <begin position="213"/>
        <end position="232"/>
    </location>
</feature>
<proteinExistence type="predicted"/>
<protein>
    <submittedName>
        <fullName evidence="3">Low temperature requirement protein A</fullName>
    </submittedName>
</protein>
<feature type="transmembrane region" description="Helical" evidence="2">
    <location>
        <begin position="179"/>
        <end position="201"/>
    </location>
</feature>
<dbReference type="PANTHER" id="PTHR36840">
    <property type="entry name" value="BLL5714 PROTEIN"/>
    <property type="match status" value="1"/>
</dbReference>
<sequence length="411" mass="44256">MSAPTRHARPWRRPMVGRDPDEQHRASTPLELLFDLTFVVAVAQVSAELAHAIVDGSDVGGAVVSYLMTFFAIWWAWVNFTWFASAYDSDDVPYRLLTLLQMLGVLILASAVPQLFEHHDFTWGVIGYVVMRIALVGQWLRAAAGDPAHRTTARRYAVGVTAVQVGWVAFLAVPQDWQLPAFVVLAALDMLVPVWAERTAVTPWHSEHIAERYGLFVIIVLGECVLGATAAVQQTLQGSEGLSVALAVTGAGGLLLVFAVWWLYFLWPFPDALDRDSGRIFAWGYVHYGVFAALAALGSGLEVAAETLGHHEPTGSHGGPDPTSAWALAIPVAAFLLMLTLLGRVVAMTTTADVVAKCGAALVTLAVPLLVPGLPWVVLLVAAPVVALDARGVWQQHRAHRLSSQDAGITG</sequence>
<feature type="transmembrane region" description="Helical" evidence="2">
    <location>
        <begin position="285"/>
        <end position="305"/>
    </location>
</feature>
<dbReference type="InterPro" id="IPR010640">
    <property type="entry name" value="Low_temperature_requirement_A"/>
</dbReference>
<dbReference type="RefSeq" id="WP_345717741.1">
    <property type="nucleotide sequence ID" value="NZ_BAABFP010000007.1"/>
</dbReference>
<keyword evidence="2" id="KW-0472">Membrane</keyword>
<evidence type="ECO:0000313" key="4">
    <source>
        <dbReference type="Proteomes" id="UP001596189"/>
    </source>
</evidence>
<keyword evidence="2" id="KW-1133">Transmembrane helix</keyword>
<feature type="transmembrane region" description="Helical" evidence="2">
    <location>
        <begin position="244"/>
        <end position="264"/>
    </location>
</feature>
<feature type="transmembrane region" description="Helical" evidence="2">
    <location>
        <begin position="122"/>
        <end position="144"/>
    </location>
</feature>
<feature type="region of interest" description="Disordered" evidence="1">
    <location>
        <begin position="1"/>
        <end position="23"/>
    </location>
</feature>
<reference evidence="4" key="1">
    <citation type="journal article" date="2019" name="Int. J. Syst. Evol. Microbiol.">
        <title>The Global Catalogue of Microorganisms (GCM) 10K type strain sequencing project: providing services to taxonomists for standard genome sequencing and annotation.</title>
        <authorList>
            <consortium name="The Broad Institute Genomics Platform"/>
            <consortium name="The Broad Institute Genome Sequencing Center for Infectious Disease"/>
            <person name="Wu L."/>
            <person name="Ma J."/>
        </authorList>
    </citation>
    <scope>NUCLEOTIDE SEQUENCE [LARGE SCALE GENOMIC DNA]</scope>
    <source>
        <strain evidence="4">KACC 14249</strain>
    </source>
</reference>
<evidence type="ECO:0000313" key="3">
    <source>
        <dbReference type="EMBL" id="MFC6009220.1"/>
    </source>
</evidence>
<comment type="caution">
    <text evidence="3">The sequence shown here is derived from an EMBL/GenBank/DDBJ whole genome shotgun (WGS) entry which is preliminary data.</text>
</comment>
<name>A0ABW1JJR9_9ACTN</name>
<dbReference type="PANTHER" id="PTHR36840:SF1">
    <property type="entry name" value="BLL5714 PROTEIN"/>
    <property type="match status" value="1"/>
</dbReference>
<feature type="transmembrane region" description="Helical" evidence="2">
    <location>
        <begin position="156"/>
        <end position="173"/>
    </location>
</feature>
<dbReference type="Proteomes" id="UP001596189">
    <property type="component" value="Unassembled WGS sequence"/>
</dbReference>
<feature type="transmembrane region" description="Helical" evidence="2">
    <location>
        <begin position="32"/>
        <end position="54"/>
    </location>
</feature>